<organism evidence="1 2">
    <name type="scientific">Citricoccus nitrophenolicus</name>
    <dbReference type="NCBI Taxonomy" id="863575"/>
    <lineage>
        <taxon>Bacteria</taxon>
        <taxon>Bacillati</taxon>
        <taxon>Actinomycetota</taxon>
        <taxon>Actinomycetes</taxon>
        <taxon>Micrococcales</taxon>
        <taxon>Micrococcaceae</taxon>
        <taxon>Citricoccus</taxon>
    </lineage>
</organism>
<dbReference type="RefSeq" id="WP_347920468.1">
    <property type="nucleotide sequence ID" value="NZ_JBDXMX010000003.1"/>
</dbReference>
<dbReference type="Proteomes" id="UP001484097">
    <property type="component" value="Unassembled WGS sequence"/>
</dbReference>
<dbReference type="EMBL" id="JBDXMX010000003">
    <property type="protein sequence ID" value="MEO9247820.1"/>
    <property type="molecule type" value="Genomic_DNA"/>
</dbReference>
<protein>
    <submittedName>
        <fullName evidence="1">Uncharacterized protein</fullName>
    </submittedName>
</protein>
<keyword evidence="2" id="KW-1185">Reference proteome</keyword>
<evidence type="ECO:0000313" key="1">
    <source>
        <dbReference type="EMBL" id="MEO9247820.1"/>
    </source>
</evidence>
<name>A0ABV0IIC5_9MICC</name>
<proteinExistence type="predicted"/>
<comment type="caution">
    <text evidence="1">The sequence shown here is derived from an EMBL/GenBank/DDBJ whole genome shotgun (WGS) entry which is preliminary data.</text>
</comment>
<reference evidence="1 2" key="1">
    <citation type="submission" date="2024-05" db="EMBL/GenBank/DDBJ databases">
        <authorList>
            <person name="Yi C."/>
        </authorList>
    </citation>
    <scope>NUCLEOTIDE SEQUENCE [LARGE SCALE GENOMIC DNA]</scope>
    <source>
        <strain evidence="1 2">XS13</strain>
    </source>
</reference>
<accession>A0ABV0IIC5</accession>
<sequence length="141" mass="14330">MWKNAEVAWGGVTVLDGTPAESTTLFGSVSGLLDVPSGVSVDVHGVLEDAVISGPGTVRVSGLIAELVRLGSGEVLASIGSVLAPRQAEGAWRVLQPCGTWAESAELVFPTSAVDSAAALASGFGAGELAADLRWYPVPRD</sequence>
<gene>
    <name evidence="1" type="ORF">ABDK96_09020</name>
</gene>
<evidence type="ECO:0000313" key="2">
    <source>
        <dbReference type="Proteomes" id="UP001484097"/>
    </source>
</evidence>